<sequence length="332" mass="36671">MWDPETFRGLRKLVLGNVSEDFMLPDNVLAILAANPLLELLDIVGEGFEPLLSPPPPSTRAPIHLPKLKTILLSVLCEEAVASVLASIRVPNCESLQLTDLEESISADSSDKAGVLDQALGHFDGFLRSSLALYGSSRLRLFKEGVNWLCQRSSSGLYAPGFELGIPWGNPHSNVLWVLQVLGPLPDSTHRIKLDIRIDDSEVDVDVLTGLKAPAFLPNVQKLEVSDTLHSVIFDLLGSAKDIAGFPAFSSLEKLKLPMPYNLPHSLRSLEVALKSRYAKSKRGAARARPMRIIFSGEFYRPECSPLEKRLRFDRLCRIRALQGVESVELVE</sequence>
<accession>A0A0C3MIP2</accession>
<proteinExistence type="predicted"/>
<evidence type="ECO:0000313" key="2">
    <source>
        <dbReference type="Proteomes" id="UP000054248"/>
    </source>
</evidence>
<dbReference type="HOGENOM" id="CLU_837275_0_0_1"/>
<dbReference type="Proteomes" id="UP000054248">
    <property type="component" value="Unassembled WGS sequence"/>
</dbReference>
<reference evidence="2" key="2">
    <citation type="submission" date="2015-01" db="EMBL/GenBank/DDBJ databases">
        <title>Evolutionary Origins and Diversification of the Mycorrhizal Mutualists.</title>
        <authorList>
            <consortium name="DOE Joint Genome Institute"/>
            <consortium name="Mycorrhizal Genomics Consortium"/>
            <person name="Kohler A."/>
            <person name="Kuo A."/>
            <person name="Nagy L.G."/>
            <person name="Floudas D."/>
            <person name="Copeland A."/>
            <person name="Barry K.W."/>
            <person name="Cichocki N."/>
            <person name="Veneault-Fourrey C."/>
            <person name="LaButti K."/>
            <person name="Lindquist E.A."/>
            <person name="Lipzen A."/>
            <person name="Lundell T."/>
            <person name="Morin E."/>
            <person name="Murat C."/>
            <person name="Riley R."/>
            <person name="Ohm R."/>
            <person name="Sun H."/>
            <person name="Tunlid A."/>
            <person name="Henrissat B."/>
            <person name="Grigoriev I.V."/>
            <person name="Hibbett D.S."/>
            <person name="Martin F."/>
        </authorList>
    </citation>
    <scope>NUCLEOTIDE SEQUENCE [LARGE SCALE GENOMIC DNA]</scope>
    <source>
        <strain evidence="2">MUT 4182</strain>
    </source>
</reference>
<gene>
    <name evidence="1" type="ORF">M407DRAFT_231653</name>
</gene>
<dbReference type="EMBL" id="KN822947">
    <property type="protein sequence ID" value="KIO33557.1"/>
    <property type="molecule type" value="Genomic_DNA"/>
</dbReference>
<evidence type="ECO:0000313" key="1">
    <source>
        <dbReference type="EMBL" id="KIO33557.1"/>
    </source>
</evidence>
<reference evidence="1 2" key="1">
    <citation type="submission" date="2014-04" db="EMBL/GenBank/DDBJ databases">
        <authorList>
            <consortium name="DOE Joint Genome Institute"/>
            <person name="Kuo A."/>
            <person name="Girlanda M."/>
            <person name="Perotto S."/>
            <person name="Kohler A."/>
            <person name="Nagy L.G."/>
            <person name="Floudas D."/>
            <person name="Copeland A."/>
            <person name="Barry K.W."/>
            <person name="Cichocki N."/>
            <person name="Veneault-Fourrey C."/>
            <person name="LaButti K."/>
            <person name="Lindquist E.A."/>
            <person name="Lipzen A."/>
            <person name="Lundell T."/>
            <person name="Morin E."/>
            <person name="Murat C."/>
            <person name="Sun H."/>
            <person name="Tunlid A."/>
            <person name="Henrissat B."/>
            <person name="Grigoriev I.V."/>
            <person name="Hibbett D.S."/>
            <person name="Martin F."/>
            <person name="Nordberg H.P."/>
            <person name="Cantor M.N."/>
            <person name="Hua S.X."/>
        </authorList>
    </citation>
    <scope>NUCLEOTIDE SEQUENCE [LARGE SCALE GENOMIC DNA]</scope>
    <source>
        <strain evidence="1 2">MUT 4182</strain>
    </source>
</reference>
<keyword evidence="2" id="KW-1185">Reference proteome</keyword>
<dbReference type="AlphaFoldDB" id="A0A0C3MIP2"/>
<name>A0A0C3MIP2_9AGAM</name>
<organism evidence="1 2">
    <name type="scientific">Tulasnella calospora MUT 4182</name>
    <dbReference type="NCBI Taxonomy" id="1051891"/>
    <lineage>
        <taxon>Eukaryota</taxon>
        <taxon>Fungi</taxon>
        <taxon>Dikarya</taxon>
        <taxon>Basidiomycota</taxon>
        <taxon>Agaricomycotina</taxon>
        <taxon>Agaricomycetes</taxon>
        <taxon>Cantharellales</taxon>
        <taxon>Tulasnellaceae</taxon>
        <taxon>Tulasnella</taxon>
    </lineage>
</organism>
<protein>
    <submittedName>
        <fullName evidence="1">Uncharacterized protein</fullName>
    </submittedName>
</protein>